<protein>
    <submittedName>
        <fullName evidence="1">Uncharacterized protein</fullName>
    </submittedName>
</protein>
<dbReference type="EMBL" id="RBKV01000001">
    <property type="protein sequence ID" value="RKR96412.1"/>
    <property type="molecule type" value="Genomic_DNA"/>
</dbReference>
<sequence length="71" mass="7791">MRLPVHSPLCVDRCQEAALAVVELLDVLLDELLPESVDFAAGADSLLPESDFDESLELDSLLVVVERLSLR</sequence>
<evidence type="ECO:0000313" key="2">
    <source>
        <dbReference type="Proteomes" id="UP000274762"/>
    </source>
</evidence>
<dbReference type="AlphaFoldDB" id="A0A495K7P7"/>
<gene>
    <name evidence="1" type="ORF">DFJ75_3261</name>
</gene>
<name>A0A495K7P7_WILMA</name>
<organism evidence="1 2">
    <name type="scientific">Williamsia marianensis</name>
    <dbReference type="NCBI Taxonomy" id="85044"/>
    <lineage>
        <taxon>Bacteria</taxon>
        <taxon>Bacillati</taxon>
        <taxon>Actinomycetota</taxon>
        <taxon>Actinomycetes</taxon>
        <taxon>Mycobacteriales</taxon>
        <taxon>Nocardiaceae</taxon>
        <taxon>Williamsia</taxon>
    </lineage>
</organism>
<dbReference type="Proteomes" id="UP000274762">
    <property type="component" value="Unassembled WGS sequence"/>
</dbReference>
<reference evidence="1 2" key="1">
    <citation type="submission" date="2018-10" db="EMBL/GenBank/DDBJ databases">
        <title>Sequencing the genomes of 1000 actinobacteria strains.</title>
        <authorList>
            <person name="Klenk H.-P."/>
        </authorList>
    </citation>
    <scope>NUCLEOTIDE SEQUENCE [LARGE SCALE GENOMIC DNA]</scope>
    <source>
        <strain evidence="1 2">DSM 44343</strain>
    </source>
</reference>
<proteinExistence type="predicted"/>
<evidence type="ECO:0000313" key="1">
    <source>
        <dbReference type="EMBL" id="RKR96412.1"/>
    </source>
</evidence>
<comment type="caution">
    <text evidence="1">The sequence shown here is derived from an EMBL/GenBank/DDBJ whole genome shotgun (WGS) entry which is preliminary data.</text>
</comment>
<accession>A0A495K7P7</accession>